<feature type="binding site" evidence="1">
    <location>
        <position position="10"/>
    </location>
    <ligand>
        <name>Mg(2+)</name>
        <dbReference type="ChEBI" id="CHEBI:18420"/>
    </ligand>
</feature>
<dbReference type="InterPro" id="IPR036704">
    <property type="entry name" value="RraA/RraA-like_sf"/>
</dbReference>
<organism evidence="2 3">
    <name type="scientific">Paraburkholderia atlantica</name>
    <dbReference type="NCBI Taxonomy" id="2654982"/>
    <lineage>
        <taxon>Bacteria</taxon>
        <taxon>Pseudomonadati</taxon>
        <taxon>Pseudomonadota</taxon>
        <taxon>Betaproteobacteria</taxon>
        <taxon>Burkholderiales</taxon>
        <taxon>Burkholderiaceae</taxon>
        <taxon>Paraburkholderia</taxon>
    </lineage>
</organism>
<dbReference type="InterPro" id="IPR005493">
    <property type="entry name" value="RraA/RraA-like"/>
</dbReference>
<proteinExistence type="predicted"/>
<keyword evidence="3" id="KW-1185">Reference proteome</keyword>
<evidence type="ECO:0000256" key="1">
    <source>
        <dbReference type="PIRSR" id="PIRSR605493-1"/>
    </source>
</evidence>
<evidence type="ECO:0000313" key="2">
    <source>
        <dbReference type="EMBL" id="MBB5425714.1"/>
    </source>
</evidence>
<dbReference type="Proteomes" id="UP000592780">
    <property type="component" value="Unassembled WGS sequence"/>
</dbReference>
<gene>
    <name evidence="2" type="ORF">HDG40_003887</name>
</gene>
<accession>A0A7W8Q9B3</accession>
<dbReference type="GO" id="GO:0046872">
    <property type="term" value="F:metal ion binding"/>
    <property type="evidence" value="ECO:0007669"/>
    <property type="project" value="UniProtKB-KW"/>
</dbReference>
<name>A0A7W8Q9B3_PARAM</name>
<comment type="caution">
    <text evidence="2">The sequence shown here is derived from an EMBL/GenBank/DDBJ whole genome shotgun (WGS) entry which is preliminary data.</text>
</comment>
<comment type="cofactor">
    <cofactor evidence="1">
        <name>Mg(2+)</name>
        <dbReference type="ChEBI" id="CHEBI:18420"/>
    </cofactor>
</comment>
<keyword evidence="1" id="KW-0460">Magnesium</keyword>
<feature type="binding site" evidence="1">
    <location>
        <position position="9"/>
    </location>
    <ligand>
        <name>substrate</name>
    </ligand>
</feature>
<dbReference type="SUPFAM" id="SSF89562">
    <property type="entry name" value="RraA-like"/>
    <property type="match status" value="1"/>
</dbReference>
<dbReference type="Gene3D" id="3.50.30.40">
    <property type="entry name" value="Ribonuclease E inhibitor RraA/RraA-like"/>
    <property type="match status" value="1"/>
</dbReference>
<sequence>MLVIDGAIRDVGTLRQHDFPVYARRQQPKEAAALASIANGTFERGWVNLQRGRMMTGS</sequence>
<protein>
    <submittedName>
        <fullName evidence="2">Regulator of RNase E activity RraA</fullName>
    </submittedName>
</protein>
<reference evidence="2 3" key="1">
    <citation type="submission" date="2020-08" db="EMBL/GenBank/DDBJ databases">
        <title>Genomic Encyclopedia of Type Strains, Phase IV (KMG-V): Genome sequencing to study the core and pangenomes of soil and plant-associated prokaryotes.</title>
        <authorList>
            <person name="Whitman W."/>
        </authorList>
    </citation>
    <scope>NUCLEOTIDE SEQUENCE [LARGE SCALE GENOMIC DNA]</scope>
    <source>
        <strain evidence="2 3">JPY158</strain>
    </source>
</reference>
<dbReference type="EMBL" id="JACHDD010000006">
    <property type="protein sequence ID" value="MBB5425714.1"/>
    <property type="molecule type" value="Genomic_DNA"/>
</dbReference>
<dbReference type="Pfam" id="PF03737">
    <property type="entry name" value="RraA-like"/>
    <property type="match status" value="1"/>
</dbReference>
<keyword evidence="1" id="KW-0479">Metal-binding</keyword>
<evidence type="ECO:0000313" key="3">
    <source>
        <dbReference type="Proteomes" id="UP000592780"/>
    </source>
</evidence>
<dbReference type="AlphaFoldDB" id="A0A7W8Q9B3"/>